<dbReference type="Gene3D" id="3.40.630.190">
    <property type="entry name" value="LCP protein"/>
    <property type="match status" value="1"/>
</dbReference>
<proteinExistence type="inferred from homology"/>
<comment type="caution">
    <text evidence="3">The sequence shown here is derived from an EMBL/GenBank/DDBJ whole genome shotgun (WGS) entry which is preliminary data.</text>
</comment>
<comment type="similarity">
    <text evidence="1">Belongs to the LytR/CpsA/Psr (LCP) family.</text>
</comment>
<name>A0ABT1NAI0_9FIRM</name>
<evidence type="ECO:0000256" key="1">
    <source>
        <dbReference type="ARBA" id="ARBA00006068"/>
    </source>
</evidence>
<feature type="domain" description="Cell envelope-related transcriptional attenuator" evidence="2">
    <location>
        <begin position="75"/>
        <end position="220"/>
    </location>
</feature>
<dbReference type="InterPro" id="IPR004474">
    <property type="entry name" value="LytR_CpsA_psr"/>
</dbReference>
<accession>A0ABT1NAI0</accession>
<evidence type="ECO:0000259" key="2">
    <source>
        <dbReference type="Pfam" id="PF03816"/>
    </source>
</evidence>
<dbReference type="PANTHER" id="PTHR33392">
    <property type="entry name" value="POLYISOPRENYL-TEICHOIC ACID--PEPTIDOGLYCAN TEICHOIC ACID TRANSFERASE TAGU"/>
    <property type="match status" value="1"/>
</dbReference>
<dbReference type="NCBIfam" id="TIGR00350">
    <property type="entry name" value="lytR_cpsA_psr"/>
    <property type="match status" value="1"/>
</dbReference>
<reference evidence="3 4" key="1">
    <citation type="submission" date="2021-10" db="EMBL/GenBank/DDBJ databases">
        <title>Lutispora strain m25 sp. nov., a thermophilic, non-spore-forming bacterium isolated from a lab-scale methanogenic bioreactor digesting anaerobic sludge.</title>
        <authorList>
            <person name="El Houari A."/>
            <person name="Mcdonald J."/>
        </authorList>
    </citation>
    <scope>NUCLEOTIDE SEQUENCE [LARGE SCALE GENOMIC DNA]</scope>
    <source>
        <strain evidence="4">m25</strain>
    </source>
</reference>
<dbReference type="Pfam" id="PF03816">
    <property type="entry name" value="LytR_cpsA_psr"/>
    <property type="match status" value="1"/>
</dbReference>
<dbReference type="EMBL" id="JAJEKE010000001">
    <property type="protein sequence ID" value="MCQ1528260.1"/>
    <property type="molecule type" value="Genomic_DNA"/>
</dbReference>
<dbReference type="RefSeq" id="WP_255225752.1">
    <property type="nucleotide sequence ID" value="NZ_JAJEKE010000001.1"/>
</dbReference>
<dbReference type="PANTHER" id="PTHR33392:SF6">
    <property type="entry name" value="POLYISOPRENYL-TEICHOIC ACID--PEPTIDOGLYCAN TEICHOIC ACID TRANSFERASE TAGU"/>
    <property type="match status" value="1"/>
</dbReference>
<dbReference type="Proteomes" id="UP001651880">
    <property type="component" value="Unassembled WGS sequence"/>
</dbReference>
<keyword evidence="4" id="KW-1185">Reference proteome</keyword>
<evidence type="ECO:0000313" key="3">
    <source>
        <dbReference type="EMBL" id="MCQ1528260.1"/>
    </source>
</evidence>
<dbReference type="InterPro" id="IPR050922">
    <property type="entry name" value="LytR/CpsA/Psr_CW_biosynth"/>
</dbReference>
<gene>
    <name evidence="3" type="ORF">LJD61_01675</name>
</gene>
<sequence length="308" mass="35227">MRRYLAVLSVTFITILLIWFGNRFGYQGHPNFTAEIYEYINKSDAGSNNLSAYKKSIIDSKRKNLLVLGIEGKARTDVIIFLSLDPKYNNLDIISIPRDTYYYEKGYERGDQRKINAAYGRKKEKGSMEAVEKILGGLPINNYIAIEYEGVEALIDTLGGIEIEVPCHMEVGGIEINEGLQKLDGKQALQFLRFRKGYRDGDLGRIKVHQKFIDEAINKFLSSSFLEIIKAGYGSIKTDMSLEEAIAYAKQLKGIKEENISMRILPGKAEYKEFGGKNWSFYFHDPIETKALIKTIFYVYKKNILEME</sequence>
<protein>
    <submittedName>
        <fullName evidence="3">LCP family protein</fullName>
    </submittedName>
</protein>
<organism evidence="3 4">
    <name type="scientific">Lutispora saccharofermentans</name>
    <dbReference type="NCBI Taxonomy" id="3024236"/>
    <lineage>
        <taxon>Bacteria</taxon>
        <taxon>Bacillati</taxon>
        <taxon>Bacillota</taxon>
        <taxon>Clostridia</taxon>
        <taxon>Lutisporales</taxon>
        <taxon>Lutisporaceae</taxon>
        <taxon>Lutispora</taxon>
    </lineage>
</organism>
<evidence type="ECO:0000313" key="4">
    <source>
        <dbReference type="Proteomes" id="UP001651880"/>
    </source>
</evidence>